<dbReference type="Pfam" id="PF02036">
    <property type="entry name" value="SCP2"/>
    <property type="match status" value="1"/>
</dbReference>
<dbReference type="SUPFAM" id="SSF55718">
    <property type="entry name" value="SCP-like"/>
    <property type="match status" value="1"/>
</dbReference>
<dbReference type="InterPro" id="IPR003033">
    <property type="entry name" value="SCP2_sterol-bd_dom"/>
</dbReference>
<evidence type="ECO:0000313" key="4">
    <source>
        <dbReference type="Proteomes" id="UP000478148"/>
    </source>
</evidence>
<accession>A0A6M1KW05</accession>
<proteinExistence type="predicted"/>
<reference evidence="3 4" key="1">
    <citation type="submission" date="2020-02" db="EMBL/GenBank/DDBJ databases">
        <title>Draft Genome Sequence of Verrucosispora sp. Strain CWR15, Isolated from Gulf of Mexico Sponge.</title>
        <authorList>
            <person name="Kennedy S.J."/>
            <person name="Cella E."/>
            <person name="Azarian T."/>
            <person name="Baker B.J."/>
            <person name="Shaw L.N."/>
        </authorList>
    </citation>
    <scope>NUCLEOTIDE SEQUENCE [LARGE SCALE GENOMIC DNA]</scope>
    <source>
        <strain evidence="3 4">CWR15</strain>
    </source>
</reference>
<keyword evidence="4" id="KW-1185">Reference proteome</keyword>
<dbReference type="EMBL" id="SAIY01000003">
    <property type="protein sequence ID" value="NGM12996.1"/>
    <property type="molecule type" value="Genomic_DNA"/>
</dbReference>
<feature type="domain" description="SCP2" evidence="2">
    <location>
        <begin position="19"/>
        <end position="105"/>
    </location>
</feature>
<dbReference type="Proteomes" id="UP000478148">
    <property type="component" value="Unassembled WGS sequence"/>
</dbReference>
<name>A0A6M1KW05_9ACTN</name>
<dbReference type="AlphaFoldDB" id="A0A6M1KW05"/>
<dbReference type="Gene3D" id="3.30.1050.10">
    <property type="entry name" value="SCP2 sterol-binding domain"/>
    <property type="match status" value="1"/>
</dbReference>
<evidence type="ECO:0000259" key="2">
    <source>
        <dbReference type="Pfam" id="PF02036"/>
    </source>
</evidence>
<gene>
    <name evidence="3" type="ORF">ENC19_10170</name>
</gene>
<protein>
    <submittedName>
        <fullName evidence="3">SCP2 sterol-binding domain-containing protein</fullName>
    </submittedName>
</protein>
<comment type="caution">
    <text evidence="3">The sequence shown here is derived from an EMBL/GenBank/DDBJ whole genome shotgun (WGS) entry which is preliminary data.</text>
</comment>
<sequence length="147" mass="16588">MSEAVRDFFDGLTRGGGRMLRQVSGTVRFDLAYPDRVDHWLVSIDQGRITVSRDDVPDVDTVIRADAQLFLRMTRGEVKPLSAWLRNDFTADGEFRFVIMLERLFAPPPHAHHPREVAAHRNHRALADPGQPSPHDAVPPTGEGEQR</sequence>
<dbReference type="RefSeq" id="WP_164446942.1">
    <property type="nucleotide sequence ID" value="NZ_SAIY01000003.1"/>
</dbReference>
<feature type="region of interest" description="Disordered" evidence="1">
    <location>
        <begin position="125"/>
        <end position="147"/>
    </location>
</feature>
<organism evidence="3 4">
    <name type="scientific">Verrucosispora sioxanthis</name>
    <dbReference type="NCBI Taxonomy" id="2499994"/>
    <lineage>
        <taxon>Bacteria</taxon>
        <taxon>Bacillati</taxon>
        <taxon>Actinomycetota</taxon>
        <taxon>Actinomycetes</taxon>
        <taxon>Micromonosporales</taxon>
        <taxon>Micromonosporaceae</taxon>
        <taxon>Micromonospora</taxon>
    </lineage>
</organism>
<evidence type="ECO:0000256" key="1">
    <source>
        <dbReference type="SAM" id="MobiDB-lite"/>
    </source>
</evidence>
<evidence type="ECO:0000313" key="3">
    <source>
        <dbReference type="EMBL" id="NGM12996.1"/>
    </source>
</evidence>
<dbReference type="InterPro" id="IPR036527">
    <property type="entry name" value="SCP2_sterol-bd_dom_sf"/>
</dbReference>